<feature type="transmembrane region" description="Helical" evidence="8">
    <location>
        <begin position="176"/>
        <end position="198"/>
    </location>
</feature>
<evidence type="ECO:0000259" key="9">
    <source>
        <dbReference type="PROSITE" id="PS51012"/>
    </source>
</evidence>
<evidence type="ECO:0000256" key="5">
    <source>
        <dbReference type="ARBA" id="ARBA00022692"/>
    </source>
</evidence>
<keyword evidence="11" id="KW-1185">Reference proteome</keyword>
<dbReference type="RefSeq" id="WP_371386788.1">
    <property type="nucleotide sequence ID" value="NZ_JBGLYH010000028.1"/>
</dbReference>
<evidence type="ECO:0000256" key="3">
    <source>
        <dbReference type="ARBA" id="ARBA00022448"/>
    </source>
</evidence>
<dbReference type="PROSITE" id="PS51012">
    <property type="entry name" value="ABC_TM2"/>
    <property type="match status" value="1"/>
</dbReference>
<comment type="caution">
    <text evidence="10">The sequence shown here is derived from an EMBL/GenBank/DDBJ whole genome shotgun (WGS) entry which is preliminary data.</text>
</comment>
<evidence type="ECO:0000256" key="6">
    <source>
        <dbReference type="ARBA" id="ARBA00022989"/>
    </source>
</evidence>
<evidence type="ECO:0000256" key="4">
    <source>
        <dbReference type="ARBA" id="ARBA00022475"/>
    </source>
</evidence>
<feature type="transmembrane region" description="Helical" evidence="8">
    <location>
        <begin position="316"/>
        <end position="335"/>
    </location>
</feature>
<evidence type="ECO:0000256" key="2">
    <source>
        <dbReference type="ARBA" id="ARBA00007783"/>
    </source>
</evidence>
<keyword evidence="6 8" id="KW-1133">Transmembrane helix</keyword>
<dbReference type="Gene3D" id="3.40.1710.10">
    <property type="entry name" value="abc type-2 transporter like domain"/>
    <property type="match status" value="1"/>
</dbReference>
<evidence type="ECO:0000313" key="11">
    <source>
        <dbReference type="Proteomes" id="UP001568698"/>
    </source>
</evidence>
<dbReference type="PANTHER" id="PTHR30294:SF44">
    <property type="entry name" value="MULTIDRUG ABC TRANSPORTER PERMEASE YBHR-RELATED"/>
    <property type="match status" value="1"/>
</dbReference>
<dbReference type="Pfam" id="PF12698">
    <property type="entry name" value="ABC2_membrane_3"/>
    <property type="match status" value="1"/>
</dbReference>
<sequence length="370" mass="40728">MESVRRILALIVKEFLALLKDPKSRIVVIGPPIIQLILFGYAATFDLTDIPYAFEDLSRSAESREFLSGVSGSPYFHLVGEIRGESVIRDMIDSRKVRFVLRIGQNFAKDLKAGRSAPVQALLDGRNSNTAGIIGNYLSNVVGQYNTMRLSRAGRASPSILVSRIYYNENAISRNFFVPGIVGVIAMVVTLLVTALSVAREREHGTFDQVLVTPLSPIGILIGKAAPGLIIGLFEASLIMLVAVYWFEVPLRGNVGMLYLGLFFFIFAAVGVGLMISSLSVTMQQALLGSFLFLMPSVLLSGFATPIENMSRVVQWITLVNPLRYVLVLIRGVFIENSPTYVLLMQIWPLALIGLACMALAVVMFRNRIY</sequence>
<feature type="transmembrane region" description="Helical" evidence="8">
    <location>
        <begin position="258"/>
        <end position="280"/>
    </location>
</feature>
<accession>A0ABV4K2T1</accession>
<name>A0ABV4K2T1_9BACT</name>
<dbReference type="InterPro" id="IPR013525">
    <property type="entry name" value="ABC2_TM"/>
</dbReference>
<evidence type="ECO:0000256" key="8">
    <source>
        <dbReference type="SAM" id="Phobius"/>
    </source>
</evidence>
<dbReference type="Proteomes" id="UP001568698">
    <property type="component" value="Unassembled WGS sequence"/>
</dbReference>
<dbReference type="EMBL" id="JBGLYH010000028">
    <property type="protein sequence ID" value="MEZ7197267.1"/>
    <property type="molecule type" value="Genomic_DNA"/>
</dbReference>
<keyword evidence="4" id="KW-1003">Cell membrane</keyword>
<evidence type="ECO:0000313" key="10">
    <source>
        <dbReference type="EMBL" id="MEZ7197267.1"/>
    </source>
</evidence>
<keyword evidence="5 8" id="KW-0812">Transmembrane</keyword>
<proteinExistence type="inferred from homology"/>
<gene>
    <name evidence="10" type="ORF">AB6M95_10940</name>
</gene>
<evidence type="ECO:0000256" key="7">
    <source>
        <dbReference type="ARBA" id="ARBA00023136"/>
    </source>
</evidence>
<comment type="subcellular location">
    <subcellularLocation>
        <location evidence="1">Cell membrane</location>
        <topology evidence="1">Multi-pass membrane protein</topology>
    </subcellularLocation>
</comment>
<dbReference type="InterPro" id="IPR051449">
    <property type="entry name" value="ABC-2_transporter_component"/>
</dbReference>
<organism evidence="10 11">
    <name type="scientific">Pseudodesulfovibrio karagichevae</name>
    <dbReference type="NCBI Taxonomy" id="3239305"/>
    <lineage>
        <taxon>Bacteria</taxon>
        <taxon>Pseudomonadati</taxon>
        <taxon>Thermodesulfobacteriota</taxon>
        <taxon>Desulfovibrionia</taxon>
        <taxon>Desulfovibrionales</taxon>
        <taxon>Desulfovibrionaceae</taxon>
    </lineage>
</organism>
<dbReference type="PANTHER" id="PTHR30294">
    <property type="entry name" value="MEMBRANE COMPONENT OF ABC TRANSPORTER YHHJ-RELATED"/>
    <property type="match status" value="1"/>
</dbReference>
<protein>
    <submittedName>
        <fullName evidence="10">ABC transporter permease</fullName>
    </submittedName>
</protein>
<comment type="similarity">
    <text evidence="2">Belongs to the ABC-2 integral membrane protein family.</text>
</comment>
<dbReference type="InterPro" id="IPR047817">
    <property type="entry name" value="ABC2_TM_bact-type"/>
</dbReference>
<reference evidence="10 11" key="1">
    <citation type="submission" date="2024-08" db="EMBL/GenBank/DDBJ databases">
        <title>Sulfate-reducing bacteria isolated from formation water of the oil field in Kazakhstan and description of Pseudodesulfovibrio sp.</title>
        <authorList>
            <person name="Bidzhieva S.K."/>
            <person name="Tourova T.P."/>
            <person name="Grouzdev D.S."/>
            <person name="Beletsky A.V."/>
            <person name="Sokolova D.S."/>
            <person name="Samigullina S.R."/>
            <person name="Poltaraus A.B."/>
            <person name="Avtukh A.N."/>
            <person name="Tereshina V.M."/>
            <person name="Zhaparov N.S."/>
            <person name="Mardanov A.V."/>
            <person name="Nazina T.N."/>
        </authorList>
    </citation>
    <scope>NUCLEOTIDE SEQUENCE [LARGE SCALE GENOMIC DNA]</scope>
    <source>
        <strain evidence="10 11">9FUS</strain>
    </source>
</reference>
<feature type="domain" description="ABC transmembrane type-2" evidence="9">
    <location>
        <begin position="131"/>
        <end position="368"/>
    </location>
</feature>
<feature type="transmembrane region" description="Helical" evidence="8">
    <location>
        <begin position="347"/>
        <end position="365"/>
    </location>
</feature>
<keyword evidence="7 8" id="KW-0472">Membrane</keyword>
<feature type="transmembrane region" description="Helical" evidence="8">
    <location>
        <begin position="286"/>
        <end position="304"/>
    </location>
</feature>
<feature type="transmembrane region" description="Helical" evidence="8">
    <location>
        <begin position="218"/>
        <end position="246"/>
    </location>
</feature>
<evidence type="ECO:0000256" key="1">
    <source>
        <dbReference type="ARBA" id="ARBA00004651"/>
    </source>
</evidence>
<keyword evidence="3" id="KW-0813">Transport</keyword>